<dbReference type="InterPro" id="IPR013131">
    <property type="entry name" value="Mannitol_DH_N"/>
</dbReference>
<proteinExistence type="predicted"/>
<reference evidence="5 6" key="1">
    <citation type="submission" date="2021-03" db="EMBL/GenBank/DDBJ databases">
        <title>Antimicrobial resistance genes in bacteria isolated from Japanese honey, and their potential for conferring macrolide and lincosamide resistance in the American foulbrood pathogen Paenibacillus larvae.</title>
        <authorList>
            <person name="Okamoto M."/>
            <person name="Kumagai M."/>
            <person name="Kanamori H."/>
            <person name="Takamatsu D."/>
        </authorList>
    </citation>
    <scope>NUCLEOTIDE SEQUENCE [LARGE SCALE GENOMIC DNA]</scope>
    <source>
        <strain evidence="5 6">J41TS12</strain>
    </source>
</reference>
<evidence type="ECO:0000313" key="5">
    <source>
        <dbReference type="EMBL" id="GIO37701.1"/>
    </source>
</evidence>
<dbReference type="PANTHER" id="PTHR43362">
    <property type="entry name" value="MANNITOL DEHYDROGENASE DSF1-RELATED"/>
    <property type="match status" value="1"/>
</dbReference>
<organism evidence="5 6">
    <name type="scientific">Paenibacillus antibioticophila</name>
    <dbReference type="NCBI Taxonomy" id="1274374"/>
    <lineage>
        <taxon>Bacteria</taxon>
        <taxon>Bacillati</taxon>
        <taxon>Bacillota</taxon>
        <taxon>Bacilli</taxon>
        <taxon>Bacillales</taxon>
        <taxon>Paenibacillaceae</taxon>
        <taxon>Paenibacillus</taxon>
    </lineage>
</organism>
<dbReference type="Pfam" id="PF01232">
    <property type="entry name" value="Mannitol_dh"/>
    <property type="match status" value="1"/>
</dbReference>
<comment type="caution">
    <text evidence="5">The sequence shown here is derived from an EMBL/GenBank/DDBJ whole genome shotgun (WGS) entry which is preliminary data.</text>
</comment>
<feature type="domain" description="Mannitol dehydrogenase C-terminal" evidence="4">
    <location>
        <begin position="320"/>
        <end position="475"/>
    </location>
</feature>
<dbReference type="GO" id="GO:0008926">
    <property type="term" value="F:mannitol-1-phosphate 5-dehydrogenase activity"/>
    <property type="evidence" value="ECO:0007669"/>
    <property type="project" value="UniProtKB-EC"/>
</dbReference>
<accession>A0A919XR28</accession>
<keyword evidence="6" id="KW-1185">Reference proteome</keyword>
<dbReference type="Proteomes" id="UP000681162">
    <property type="component" value="Unassembled WGS sequence"/>
</dbReference>
<name>A0A919XR28_9BACL</name>
<feature type="domain" description="Mannitol dehydrogenase N-terminal" evidence="3">
    <location>
        <begin position="40"/>
        <end position="308"/>
    </location>
</feature>
<dbReference type="Pfam" id="PF08125">
    <property type="entry name" value="Mannitol_dh_C"/>
    <property type="match status" value="1"/>
</dbReference>
<dbReference type="SUPFAM" id="SSF51735">
    <property type="entry name" value="NAD(P)-binding Rossmann-fold domains"/>
    <property type="match status" value="1"/>
</dbReference>
<dbReference type="AlphaFoldDB" id="A0A919XR28"/>
<dbReference type="Gene3D" id="3.40.50.720">
    <property type="entry name" value="NAD(P)-binding Rossmann-like Domain"/>
    <property type="match status" value="1"/>
</dbReference>
<dbReference type="InterPro" id="IPR050988">
    <property type="entry name" value="Mannitol_DH/Oxidoreductase"/>
</dbReference>
<evidence type="ECO:0000259" key="4">
    <source>
        <dbReference type="Pfam" id="PF08125"/>
    </source>
</evidence>
<dbReference type="SUPFAM" id="SSF48179">
    <property type="entry name" value="6-phosphogluconate dehydrogenase C-terminal domain-like"/>
    <property type="match status" value="1"/>
</dbReference>
<dbReference type="RefSeq" id="WP_249413012.1">
    <property type="nucleotide sequence ID" value="NZ_BORR01000008.1"/>
</dbReference>
<dbReference type="EMBL" id="BORR01000008">
    <property type="protein sequence ID" value="GIO37701.1"/>
    <property type="molecule type" value="Genomic_DNA"/>
</dbReference>
<keyword evidence="1" id="KW-0560">Oxidoreductase</keyword>
<gene>
    <name evidence="5" type="ORF">J41TS12_25620</name>
</gene>
<evidence type="ECO:0000313" key="6">
    <source>
        <dbReference type="Proteomes" id="UP000681162"/>
    </source>
</evidence>
<dbReference type="InterPro" id="IPR013118">
    <property type="entry name" value="Mannitol_DH_C"/>
</dbReference>
<dbReference type="InterPro" id="IPR008927">
    <property type="entry name" value="6-PGluconate_DH-like_C_sf"/>
</dbReference>
<dbReference type="InterPro" id="IPR036291">
    <property type="entry name" value="NAD(P)-bd_dom_sf"/>
</dbReference>
<sequence length="536" mass="59306">MLQLNRTGLADRAAWEAAGIELPQFDLEAVANRTRAKPQWVHFGAGNIFRAFVANAHQTLLNTGRADTGIITVKTYDFEKADKLNKLYDNLTLLVLMNAKGEFRKSVVGSVAEALVANKARPEDDRRLIEIFENPSLQMVSFTITEKGYALTGPDGDYLDRVKEDFKNGPEQPVHAMGIAASLAYRRYLKGQYPLTFVSMDNCSHNGDKLKNSVVAMAQAWAARGLVEAGFVDYLQDEAKITFPLSMIDKITPRPSEQVQAILSESGLADMELTVTSKHTYTAPFVNAEVSEYLVIEDKFTNGRPPLEEAGVIFTDRDTVNKVETMKVTTCLNPLHTALAVTGCLLGYTLIADEMKDPVLRRFVEIIGYEEGLPVVVDPGIINPRTFLDEVLQERFANPYIPDTPQRIATDTSQKVGIRFGETIKAYVRRADLDPAGLTAIPLAIAAWCRYLLGVDDEGQPFALSPDPLLESLQGHLHGVRLGDSHVPGVRHILEDARLFGVQLYEIGLGEKIEAMFHEMLAGPGAVRRTLEKYVN</sequence>
<dbReference type="InterPro" id="IPR013328">
    <property type="entry name" value="6PGD_dom2"/>
</dbReference>
<protein>
    <submittedName>
        <fullName evidence="5">Mannitol dehydrogenase</fullName>
    </submittedName>
</protein>
<comment type="catalytic activity">
    <reaction evidence="2">
        <text>D-mannitol 1-phosphate + NAD(+) = beta-D-fructose 6-phosphate + NADH + H(+)</text>
        <dbReference type="Rhea" id="RHEA:19661"/>
        <dbReference type="ChEBI" id="CHEBI:15378"/>
        <dbReference type="ChEBI" id="CHEBI:57540"/>
        <dbReference type="ChEBI" id="CHEBI:57634"/>
        <dbReference type="ChEBI" id="CHEBI:57945"/>
        <dbReference type="ChEBI" id="CHEBI:61381"/>
        <dbReference type="EC" id="1.1.1.17"/>
    </reaction>
</comment>
<evidence type="ECO:0000256" key="1">
    <source>
        <dbReference type="ARBA" id="ARBA00023002"/>
    </source>
</evidence>
<dbReference type="PANTHER" id="PTHR43362:SF1">
    <property type="entry name" value="MANNITOL DEHYDROGENASE 2-RELATED"/>
    <property type="match status" value="1"/>
</dbReference>
<evidence type="ECO:0000259" key="3">
    <source>
        <dbReference type="Pfam" id="PF01232"/>
    </source>
</evidence>
<evidence type="ECO:0000256" key="2">
    <source>
        <dbReference type="ARBA" id="ARBA00048615"/>
    </source>
</evidence>
<dbReference type="Gene3D" id="1.10.1040.10">
    <property type="entry name" value="N-(1-d-carboxylethyl)-l-norvaline Dehydrogenase, domain 2"/>
    <property type="match status" value="1"/>
</dbReference>